<dbReference type="InterPro" id="IPR036265">
    <property type="entry name" value="HIT-like_sf"/>
</dbReference>
<protein>
    <recommendedName>
        <fullName evidence="3">HIT domain-containing protein</fullName>
    </recommendedName>
</protein>
<comment type="caution">
    <text evidence="1">The sequence shown here is derived from an EMBL/GenBank/DDBJ whole genome shotgun (WGS) entry which is preliminary data.</text>
</comment>
<evidence type="ECO:0008006" key="3">
    <source>
        <dbReference type="Google" id="ProtNLM"/>
    </source>
</evidence>
<dbReference type="Proteomes" id="UP001596435">
    <property type="component" value="Unassembled WGS sequence"/>
</dbReference>
<proteinExistence type="predicted"/>
<dbReference type="RefSeq" id="WP_345708542.1">
    <property type="nucleotide sequence ID" value="NZ_BAABKV010000001.1"/>
</dbReference>
<keyword evidence="2" id="KW-1185">Reference proteome</keyword>
<accession>A0ABW2FZI9</accession>
<name>A0ABW2FZI9_9ACTN</name>
<dbReference type="Gene3D" id="3.30.428.10">
    <property type="entry name" value="HIT-like"/>
    <property type="match status" value="1"/>
</dbReference>
<evidence type="ECO:0000313" key="1">
    <source>
        <dbReference type="EMBL" id="MFC7181241.1"/>
    </source>
</evidence>
<sequence>MSDDHVTPYLARLPIGERIPFPADGIPFWEVFPFEGDLRIKVLDTPELPEPPRDGEDGAATCSQCARPDGDFVWTDEHWRLAMPAEAAALPAMVLLQPRGHHDLVDLPPERAAELGPMLQRVERAVTALGGIGRVHQNKWGDGAAHLHFWLIARPAGMMQLRGTCLPIWDDLLPKVPDDEWQDNRRRIAAAMAADGGTAHL</sequence>
<dbReference type="SUPFAM" id="SSF54197">
    <property type="entry name" value="HIT-like"/>
    <property type="match status" value="1"/>
</dbReference>
<reference evidence="2" key="1">
    <citation type="journal article" date="2019" name="Int. J. Syst. Evol. Microbiol.">
        <title>The Global Catalogue of Microorganisms (GCM) 10K type strain sequencing project: providing services to taxonomists for standard genome sequencing and annotation.</title>
        <authorList>
            <consortium name="The Broad Institute Genomics Platform"/>
            <consortium name="The Broad Institute Genome Sequencing Center for Infectious Disease"/>
            <person name="Wu L."/>
            <person name="Ma J."/>
        </authorList>
    </citation>
    <scope>NUCLEOTIDE SEQUENCE [LARGE SCALE GENOMIC DNA]</scope>
    <source>
        <strain evidence="2">CGMCC 1.12859</strain>
    </source>
</reference>
<evidence type="ECO:0000313" key="2">
    <source>
        <dbReference type="Proteomes" id="UP001596435"/>
    </source>
</evidence>
<dbReference type="EMBL" id="JBHTAJ010000029">
    <property type="protein sequence ID" value="MFC7181241.1"/>
    <property type="molecule type" value="Genomic_DNA"/>
</dbReference>
<gene>
    <name evidence="1" type="ORF">ACFQMG_16915</name>
</gene>
<organism evidence="1 2">
    <name type="scientific">Kitasatospora paranensis</name>
    <dbReference type="NCBI Taxonomy" id="258053"/>
    <lineage>
        <taxon>Bacteria</taxon>
        <taxon>Bacillati</taxon>
        <taxon>Actinomycetota</taxon>
        <taxon>Actinomycetes</taxon>
        <taxon>Kitasatosporales</taxon>
        <taxon>Streptomycetaceae</taxon>
        <taxon>Kitasatospora</taxon>
    </lineage>
</organism>